<dbReference type="Gene3D" id="3.30.70.270">
    <property type="match status" value="1"/>
</dbReference>
<keyword evidence="11 15" id="KW-0239">DNA-directed DNA polymerase</keyword>
<dbReference type="GO" id="GO:0042276">
    <property type="term" value="P:error-prone translesion synthesis"/>
    <property type="evidence" value="ECO:0007669"/>
    <property type="project" value="TreeGrafter"/>
</dbReference>
<keyword evidence="3 15" id="KW-0515">Mutator protein</keyword>
<protein>
    <recommendedName>
        <fullName evidence="15">DNA polymerase IV</fullName>
        <shortName evidence="15">Pol IV</shortName>
        <ecNumber evidence="15">2.7.7.7</ecNumber>
    </recommendedName>
</protein>
<dbReference type="RefSeq" id="WP_308456685.1">
    <property type="nucleotide sequence ID" value="NZ_JAJEQM010000013.1"/>
</dbReference>
<evidence type="ECO:0000256" key="7">
    <source>
        <dbReference type="ARBA" id="ARBA00022705"/>
    </source>
</evidence>
<comment type="subunit">
    <text evidence="15">Monomer.</text>
</comment>
<dbReference type="Pfam" id="PF11799">
    <property type="entry name" value="IMS_C"/>
    <property type="match status" value="1"/>
</dbReference>
<gene>
    <name evidence="15 17" type="primary">dinB</name>
    <name evidence="17" type="ORF">LKE05_09675</name>
</gene>
<keyword evidence="12 15" id="KW-0238">DNA-binding</keyword>
<keyword evidence="18" id="KW-1185">Reference proteome</keyword>
<dbReference type="SUPFAM" id="SSF100879">
    <property type="entry name" value="Lesion bypass DNA polymerase (Y-family), little finger domain"/>
    <property type="match status" value="1"/>
</dbReference>
<dbReference type="NCBIfam" id="NF002677">
    <property type="entry name" value="PRK02406.1"/>
    <property type="match status" value="1"/>
</dbReference>
<evidence type="ECO:0000256" key="8">
    <source>
        <dbReference type="ARBA" id="ARBA00022723"/>
    </source>
</evidence>
<evidence type="ECO:0000256" key="5">
    <source>
        <dbReference type="ARBA" id="ARBA00022679"/>
    </source>
</evidence>
<dbReference type="CDD" id="cd03586">
    <property type="entry name" value="PolY_Pol_IV_kappa"/>
    <property type="match status" value="1"/>
</dbReference>
<evidence type="ECO:0000313" key="18">
    <source>
        <dbReference type="Proteomes" id="UP001198242"/>
    </source>
</evidence>
<evidence type="ECO:0000256" key="11">
    <source>
        <dbReference type="ARBA" id="ARBA00022932"/>
    </source>
</evidence>
<dbReference type="GO" id="GO:0000287">
    <property type="term" value="F:magnesium ion binding"/>
    <property type="evidence" value="ECO:0007669"/>
    <property type="project" value="UniProtKB-UniRule"/>
</dbReference>
<comment type="subcellular location">
    <subcellularLocation>
        <location evidence="1 15">Cytoplasm</location>
    </subcellularLocation>
</comment>
<comment type="function">
    <text evidence="15">Poorly processive, error-prone DNA polymerase involved in untargeted mutagenesis. Copies undamaged DNA at stalled replication forks, which arise in vivo from mismatched or misaligned primer ends. These misaligned primers can be extended by PolIV. Exhibits no 3'-5' exonuclease (proofreading) activity. May be involved in translesional synthesis, in conjunction with the beta clamp from PolIII.</text>
</comment>
<feature type="domain" description="UmuC" evidence="16">
    <location>
        <begin position="5"/>
        <end position="187"/>
    </location>
</feature>
<dbReference type="Pfam" id="PF00817">
    <property type="entry name" value="IMS"/>
    <property type="match status" value="1"/>
</dbReference>
<dbReference type="AlphaFoldDB" id="A0AAE3DZF1"/>
<keyword evidence="4 15" id="KW-0963">Cytoplasm</keyword>
<dbReference type="GO" id="GO:0005829">
    <property type="term" value="C:cytosol"/>
    <property type="evidence" value="ECO:0007669"/>
    <property type="project" value="TreeGrafter"/>
</dbReference>
<evidence type="ECO:0000256" key="9">
    <source>
        <dbReference type="ARBA" id="ARBA00022763"/>
    </source>
</evidence>
<comment type="similarity">
    <text evidence="2 15">Belongs to the DNA polymerase type-Y family.</text>
</comment>
<dbReference type="GO" id="GO:0006261">
    <property type="term" value="P:DNA-templated DNA replication"/>
    <property type="evidence" value="ECO:0007669"/>
    <property type="project" value="UniProtKB-UniRule"/>
</dbReference>
<feature type="site" description="Substrate discrimination" evidence="15">
    <location>
        <position position="14"/>
    </location>
</feature>
<feature type="binding site" evidence="15">
    <location>
        <position position="9"/>
    </location>
    <ligand>
        <name>Mg(2+)</name>
        <dbReference type="ChEBI" id="CHEBI:18420"/>
    </ligand>
</feature>
<dbReference type="GO" id="GO:0009432">
    <property type="term" value="P:SOS response"/>
    <property type="evidence" value="ECO:0007669"/>
    <property type="project" value="TreeGrafter"/>
</dbReference>
<dbReference type="InterPro" id="IPR043128">
    <property type="entry name" value="Rev_trsase/Diguanyl_cyclase"/>
</dbReference>
<keyword evidence="13 15" id="KW-0234">DNA repair</keyword>
<evidence type="ECO:0000256" key="14">
    <source>
        <dbReference type="ARBA" id="ARBA00049244"/>
    </source>
</evidence>
<dbReference type="InterPro" id="IPR001126">
    <property type="entry name" value="UmuC"/>
</dbReference>
<evidence type="ECO:0000256" key="13">
    <source>
        <dbReference type="ARBA" id="ARBA00023204"/>
    </source>
</evidence>
<organism evidence="17 18">
    <name type="scientific">Hominilimicola fabiformis</name>
    <dbReference type="NCBI Taxonomy" id="2885356"/>
    <lineage>
        <taxon>Bacteria</taxon>
        <taxon>Bacillati</taxon>
        <taxon>Bacillota</taxon>
        <taxon>Clostridia</taxon>
        <taxon>Eubacteriales</taxon>
        <taxon>Oscillospiraceae</taxon>
        <taxon>Hominilimicola</taxon>
    </lineage>
</organism>
<evidence type="ECO:0000256" key="4">
    <source>
        <dbReference type="ARBA" id="ARBA00022490"/>
    </source>
</evidence>
<dbReference type="InterPro" id="IPR053848">
    <property type="entry name" value="IMS_HHH_1"/>
</dbReference>
<dbReference type="HAMAP" id="MF_01113">
    <property type="entry name" value="DNApol_IV"/>
    <property type="match status" value="1"/>
</dbReference>
<evidence type="ECO:0000256" key="2">
    <source>
        <dbReference type="ARBA" id="ARBA00010945"/>
    </source>
</evidence>
<feature type="binding site" evidence="15">
    <location>
        <position position="105"/>
    </location>
    <ligand>
        <name>Mg(2+)</name>
        <dbReference type="ChEBI" id="CHEBI:18420"/>
    </ligand>
</feature>
<keyword evidence="6 15" id="KW-0548">Nucleotidyltransferase</keyword>
<keyword evidence="9 15" id="KW-0227">DNA damage</keyword>
<dbReference type="Proteomes" id="UP001198242">
    <property type="component" value="Unassembled WGS sequence"/>
</dbReference>
<evidence type="ECO:0000313" key="17">
    <source>
        <dbReference type="EMBL" id="MCC2211055.1"/>
    </source>
</evidence>
<dbReference type="EC" id="2.7.7.7" evidence="15"/>
<feature type="active site" evidence="15">
    <location>
        <position position="106"/>
    </location>
</feature>
<dbReference type="GO" id="GO:0003887">
    <property type="term" value="F:DNA-directed DNA polymerase activity"/>
    <property type="evidence" value="ECO:0007669"/>
    <property type="project" value="UniProtKB-UniRule"/>
</dbReference>
<accession>A0AAE3DZF1</accession>
<dbReference type="SUPFAM" id="SSF56672">
    <property type="entry name" value="DNA/RNA polymerases"/>
    <property type="match status" value="1"/>
</dbReference>
<evidence type="ECO:0000256" key="15">
    <source>
        <dbReference type="HAMAP-Rule" id="MF_01113"/>
    </source>
</evidence>
<keyword evidence="5 15" id="KW-0808">Transferase</keyword>
<comment type="catalytic activity">
    <reaction evidence="14 15">
        <text>DNA(n) + a 2'-deoxyribonucleoside 5'-triphosphate = DNA(n+1) + diphosphate</text>
        <dbReference type="Rhea" id="RHEA:22508"/>
        <dbReference type="Rhea" id="RHEA-COMP:17339"/>
        <dbReference type="Rhea" id="RHEA-COMP:17340"/>
        <dbReference type="ChEBI" id="CHEBI:33019"/>
        <dbReference type="ChEBI" id="CHEBI:61560"/>
        <dbReference type="ChEBI" id="CHEBI:173112"/>
        <dbReference type="EC" id="2.7.7.7"/>
    </reaction>
</comment>
<dbReference type="PANTHER" id="PTHR11076:SF35">
    <property type="entry name" value="DNA REPAIR PROTEIN HOMOLOG YOBH"/>
    <property type="match status" value="1"/>
</dbReference>
<dbReference type="InterPro" id="IPR022880">
    <property type="entry name" value="DNApol_IV"/>
</dbReference>
<name>A0AAE3DZF1_9FIRM</name>
<dbReference type="Pfam" id="PF21999">
    <property type="entry name" value="IMS_HHH_1"/>
    <property type="match status" value="1"/>
</dbReference>
<evidence type="ECO:0000256" key="10">
    <source>
        <dbReference type="ARBA" id="ARBA00022842"/>
    </source>
</evidence>
<dbReference type="Gene3D" id="3.30.1490.100">
    <property type="entry name" value="DNA polymerase, Y-family, little finger domain"/>
    <property type="match status" value="1"/>
</dbReference>
<dbReference type="InterPro" id="IPR050116">
    <property type="entry name" value="DNA_polymerase-Y"/>
</dbReference>
<evidence type="ECO:0000256" key="6">
    <source>
        <dbReference type="ARBA" id="ARBA00022695"/>
    </source>
</evidence>
<dbReference type="Gene3D" id="1.10.150.20">
    <property type="entry name" value="5' to 3' exonuclease, C-terminal subdomain"/>
    <property type="match status" value="1"/>
</dbReference>
<keyword evidence="7 15" id="KW-0235">DNA replication</keyword>
<evidence type="ECO:0000256" key="1">
    <source>
        <dbReference type="ARBA" id="ARBA00004496"/>
    </source>
</evidence>
<dbReference type="PANTHER" id="PTHR11076">
    <property type="entry name" value="DNA REPAIR POLYMERASE UMUC / TRANSFERASE FAMILY MEMBER"/>
    <property type="match status" value="1"/>
</dbReference>
<keyword evidence="10 15" id="KW-0460">Magnesium</keyword>
<sequence length="403" mass="46017">MDRTILHCDCNAFYASVECVLNPELKKVPMAVGGDEESRHGIILAKNELAKKYNIQTAETIWQAKKKCPDLVIVRPHHDLYYKYSKQVMDIYKRYTDYVESFGPDEAWLDVTGSKRLFGDGVKIANELRRIVREETGLTISVGVSFCKVFAKLGSDYKKPDATTVFSKSNWKQFIYPLSVRDLLFVGKKTGDELERLGVKTIGQLAKYDEHILVRHFGKAGNMLYRYANGLDSEPVKSIYEKEKVKSVGNSMTFRQDLVGEEDVRSGIYALSDSVAARLRRKNMKCTTVQILIKDPQFKSISRQKKLEKPTYVSRDIRNAAMELVKKSWNLKLPIRMMSVTGTNLVGENDVYEQMSLIEDNTENTKKVEQFEKTVDNLKNRFGNVVSLGGSIKKYEGSIRKRP</sequence>
<comment type="cofactor">
    <cofactor evidence="15">
        <name>Mg(2+)</name>
        <dbReference type="ChEBI" id="CHEBI:18420"/>
    </cofactor>
    <text evidence="15">Binds 2 magnesium ions per subunit.</text>
</comment>
<reference evidence="17 18" key="1">
    <citation type="submission" date="2021-10" db="EMBL/GenBank/DDBJ databases">
        <title>Anaerobic single-cell dispensing facilitates the cultivation of human gut bacteria.</title>
        <authorList>
            <person name="Afrizal A."/>
        </authorList>
    </citation>
    <scope>NUCLEOTIDE SEQUENCE [LARGE SCALE GENOMIC DNA]</scope>
    <source>
        <strain evidence="17 18">CLA-AA-H232</strain>
    </source>
</reference>
<dbReference type="InterPro" id="IPR017961">
    <property type="entry name" value="DNA_pol_Y-fam_little_finger"/>
</dbReference>
<dbReference type="EMBL" id="JAJEQM010000013">
    <property type="protein sequence ID" value="MCC2211055.1"/>
    <property type="molecule type" value="Genomic_DNA"/>
</dbReference>
<keyword evidence="8 15" id="KW-0479">Metal-binding</keyword>
<proteinExistence type="inferred from homology"/>
<dbReference type="InterPro" id="IPR036775">
    <property type="entry name" value="DNA_pol_Y-fam_lit_finger_sf"/>
</dbReference>
<comment type="caution">
    <text evidence="17">The sequence shown here is derived from an EMBL/GenBank/DDBJ whole genome shotgun (WGS) entry which is preliminary data.</text>
</comment>
<evidence type="ECO:0000256" key="12">
    <source>
        <dbReference type="ARBA" id="ARBA00023125"/>
    </source>
</evidence>
<dbReference type="GO" id="GO:0006281">
    <property type="term" value="P:DNA repair"/>
    <property type="evidence" value="ECO:0007669"/>
    <property type="project" value="UniProtKB-UniRule"/>
</dbReference>
<evidence type="ECO:0000256" key="3">
    <source>
        <dbReference type="ARBA" id="ARBA00022457"/>
    </source>
</evidence>
<evidence type="ECO:0000259" key="16">
    <source>
        <dbReference type="PROSITE" id="PS50173"/>
    </source>
</evidence>
<dbReference type="GO" id="GO:0003684">
    <property type="term" value="F:damaged DNA binding"/>
    <property type="evidence" value="ECO:0007669"/>
    <property type="project" value="InterPro"/>
</dbReference>
<dbReference type="Gene3D" id="3.40.1170.60">
    <property type="match status" value="1"/>
</dbReference>
<dbReference type="InterPro" id="IPR043502">
    <property type="entry name" value="DNA/RNA_pol_sf"/>
</dbReference>
<dbReference type="PROSITE" id="PS50173">
    <property type="entry name" value="UMUC"/>
    <property type="match status" value="1"/>
</dbReference>